<dbReference type="SMART" id="SM00409">
    <property type="entry name" value="IG"/>
    <property type="match status" value="3"/>
</dbReference>
<sequence length="531" mass="59453">MKRNIKTLTFWYFLTFLRTYDHPVKPHFKYETNNMIITSNSISVIRNEEISIACITDGNPPPTYTWSTGHAGKILTTAFTSDTYVSCEVSNTLYPSGYQSNQATDDSNPPGTPVLSIYSTCIKNSTLEQNVLRVLELDRVRVECIAAGNPEPTCQWTNHSQSCTLDITKASKDDTGTYVCLASNTMNTSYGNPPKITNRIASVEVLEGFNFSFTCEAEPGNSKETSYYWTRKQLPGINTFDQYLIIQNISRADEGIYTCLAQNVMKPTGCTAIDGSDVKNASILTFTAMNTTNTTVHHGDEVRFVCEVDSDPPADIRILSKNGSILKIINGNNLLTYTKNSSCLEDIGLFICISANKHNRSPLYRPNYFQNSTFKTRPGTKIELHFSVFSNPPPTQFIWTNISNSMQLPIDTTSDRVIINTSDDMSSSLIITSAEPWDSGNYSVRVENEIGSMVERFHIVVDNGDRRRDGSALKDDTRYEDLTMAYTRTPTDYSDLDFRCRTGITTMQTKTKESDVYENLKLTPTKSSALT</sequence>
<reference evidence="2" key="1">
    <citation type="submission" date="2022-11" db="EMBL/GenBank/DDBJ databases">
        <title>Centuries of genome instability and evolution in soft-shell clam transmissible cancer (bioRxiv).</title>
        <authorList>
            <person name="Hart S.F.M."/>
            <person name="Yonemitsu M.A."/>
            <person name="Giersch R.M."/>
            <person name="Beal B.F."/>
            <person name="Arriagada G."/>
            <person name="Davis B.W."/>
            <person name="Ostrander E.A."/>
            <person name="Goff S.P."/>
            <person name="Metzger M.J."/>
        </authorList>
    </citation>
    <scope>NUCLEOTIDE SEQUENCE</scope>
    <source>
        <strain evidence="2">MELC-2E11</strain>
        <tissue evidence="2">Siphon/mantle</tissue>
    </source>
</reference>
<protein>
    <submittedName>
        <fullName evidence="2">CNTN2-like protein</fullName>
    </submittedName>
</protein>
<organism evidence="2 3">
    <name type="scientific">Mya arenaria</name>
    <name type="common">Soft-shell clam</name>
    <dbReference type="NCBI Taxonomy" id="6604"/>
    <lineage>
        <taxon>Eukaryota</taxon>
        <taxon>Metazoa</taxon>
        <taxon>Spiralia</taxon>
        <taxon>Lophotrochozoa</taxon>
        <taxon>Mollusca</taxon>
        <taxon>Bivalvia</taxon>
        <taxon>Autobranchia</taxon>
        <taxon>Heteroconchia</taxon>
        <taxon>Euheterodonta</taxon>
        <taxon>Imparidentia</taxon>
        <taxon>Neoheterodontei</taxon>
        <taxon>Myida</taxon>
        <taxon>Myoidea</taxon>
        <taxon>Myidae</taxon>
        <taxon>Mya</taxon>
    </lineage>
</organism>
<dbReference type="SMART" id="SM00408">
    <property type="entry name" value="IGc2"/>
    <property type="match status" value="4"/>
</dbReference>
<feature type="domain" description="Ig-like" evidence="1">
    <location>
        <begin position="366"/>
        <end position="460"/>
    </location>
</feature>
<accession>A0ABY7ECP7</accession>
<dbReference type="InterPro" id="IPR036179">
    <property type="entry name" value="Ig-like_dom_sf"/>
</dbReference>
<dbReference type="EMBL" id="CP111016">
    <property type="protein sequence ID" value="WAR06169.1"/>
    <property type="molecule type" value="Genomic_DNA"/>
</dbReference>
<dbReference type="PANTHER" id="PTHR45080:SF33">
    <property type="entry name" value="IG-LIKE DOMAIN-CONTAINING PROTEIN"/>
    <property type="match status" value="1"/>
</dbReference>
<evidence type="ECO:0000259" key="1">
    <source>
        <dbReference type="PROSITE" id="PS50835"/>
    </source>
</evidence>
<evidence type="ECO:0000313" key="2">
    <source>
        <dbReference type="EMBL" id="WAR06169.1"/>
    </source>
</evidence>
<dbReference type="Proteomes" id="UP001164746">
    <property type="component" value="Chromosome 5"/>
</dbReference>
<dbReference type="InterPro" id="IPR003598">
    <property type="entry name" value="Ig_sub2"/>
</dbReference>
<evidence type="ECO:0000313" key="3">
    <source>
        <dbReference type="Proteomes" id="UP001164746"/>
    </source>
</evidence>
<dbReference type="PROSITE" id="PS50835">
    <property type="entry name" value="IG_LIKE"/>
    <property type="match status" value="4"/>
</dbReference>
<dbReference type="Gene3D" id="2.60.40.10">
    <property type="entry name" value="Immunoglobulins"/>
    <property type="match status" value="4"/>
</dbReference>
<dbReference type="SUPFAM" id="SSF48726">
    <property type="entry name" value="Immunoglobulin"/>
    <property type="match status" value="3"/>
</dbReference>
<keyword evidence="3" id="KW-1185">Reference proteome</keyword>
<feature type="domain" description="Ig-like" evidence="1">
    <location>
        <begin position="113"/>
        <end position="191"/>
    </location>
</feature>
<feature type="domain" description="Ig-like" evidence="1">
    <location>
        <begin position="194"/>
        <end position="263"/>
    </location>
</feature>
<dbReference type="InterPro" id="IPR050958">
    <property type="entry name" value="Cell_Adh-Cytoskel_Orgn"/>
</dbReference>
<dbReference type="InterPro" id="IPR013783">
    <property type="entry name" value="Ig-like_fold"/>
</dbReference>
<dbReference type="InterPro" id="IPR003599">
    <property type="entry name" value="Ig_sub"/>
</dbReference>
<feature type="domain" description="Ig-like" evidence="1">
    <location>
        <begin position="26"/>
        <end position="104"/>
    </location>
</feature>
<proteinExistence type="predicted"/>
<dbReference type="Pfam" id="PF13927">
    <property type="entry name" value="Ig_3"/>
    <property type="match status" value="3"/>
</dbReference>
<dbReference type="PANTHER" id="PTHR45080">
    <property type="entry name" value="CONTACTIN 5"/>
    <property type="match status" value="1"/>
</dbReference>
<name>A0ABY7ECP7_MYAAR</name>
<dbReference type="InterPro" id="IPR007110">
    <property type="entry name" value="Ig-like_dom"/>
</dbReference>
<gene>
    <name evidence="2" type="ORF">MAR_021538</name>
</gene>